<feature type="transmembrane region" description="Helical" evidence="6">
    <location>
        <begin position="25"/>
        <end position="51"/>
    </location>
</feature>
<dbReference type="GO" id="GO:0015209">
    <property type="term" value="F:cytosine transmembrane transporter activity"/>
    <property type="evidence" value="ECO:0007669"/>
    <property type="project" value="InterPro"/>
</dbReference>
<evidence type="ECO:0000256" key="6">
    <source>
        <dbReference type="SAM" id="Phobius"/>
    </source>
</evidence>
<keyword evidence="3 6" id="KW-0812">Transmembrane</keyword>
<feature type="transmembrane region" description="Helical" evidence="6">
    <location>
        <begin position="162"/>
        <end position="181"/>
    </location>
</feature>
<feature type="transmembrane region" description="Helical" evidence="6">
    <location>
        <begin position="201"/>
        <end position="220"/>
    </location>
</feature>
<feature type="transmembrane region" description="Helical" evidence="6">
    <location>
        <begin position="137"/>
        <end position="155"/>
    </location>
</feature>
<dbReference type="EMBL" id="VDGG01000033">
    <property type="protein sequence ID" value="TQR10926.1"/>
    <property type="molecule type" value="Genomic_DNA"/>
</dbReference>
<feature type="transmembrane region" description="Helical" evidence="6">
    <location>
        <begin position="407"/>
        <end position="425"/>
    </location>
</feature>
<name>A0A544T0F2_9BACI</name>
<dbReference type="Pfam" id="PF02133">
    <property type="entry name" value="Transp_cyt_pur"/>
    <property type="match status" value="1"/>
</dbReference>
<evidence type="ECO:0000256" key="2">
    <source>
        <dbReference type="ARBA" id="ARBA00008974"/>
    </source>
</evidence>
<dbReference type="InterPro" id="IPR030191">
    <property type="entry name" value="CodB"/>
</dbReference>
<evidence type="ECO:0000313" key="8">
    <source>
        <dbReference type="Proteomes" id="UP000318937"/>
    </source>
</evidence>
<accession>A0A544T0F2</accession>
<comment type="caution">
    <text evidence="7">The sequence shown here is derived from an EMBL/GenBank/DDBJ whole genome shotgun (WGS) entry which is preliminary data.</text>
</comment>
<proteinExistence type="inferred from homology"/>
<dbReference type="CDD" id="cd11484">
    <property type="entry name" value="SLC-NCS1sbd_CobB-like"/>
    <property type="match status" value="1"/>
</dbReference>
<dbReference type="Gene3D" id="1.10.4160.10">
    <property type="entry name" value="Hydantoin permease"/>
    <property type="match status" value="1"/>
</dbReference>
<evidence type="ECO:0000256" key="4">
    <source>
        <dbReference type="ARBA" id="ARBA00022989"/>
    </source>
</evidence>
<protein>
    <submittedName>
        <fullName evidence="7">Cytosine permease</fullName>
    </submittedName>
</protein>
<dbReference type="RefSeq" id="WP_142608107.1">
    <property type="nucleotide sequence ID" value="NZ_VDGG01000033.1"/>
</dbReference>
<evidence type="ECO:0000256" key="5">
    <source>
        <dbReference type="ARBA" id="ARBA00023136"/>
    </source>
</evidence>
<feature type="transmembrane region" description="Helical" evidence="6">
    <location>
        <begin position="313"/>
        <end position="332"/>
    </location>
</feature>
<evidence type="ECO:0000256" key="3">
    <source>
        <dbReference type="ARBA" id="ARBA00022692"/>
    </source>
</evidence>
<dbReference type="PANTHER" id="PTHR30569">
    <property type="entry name" value="CYTOSINE TRANSPORTER CODB"/>
    <property type="match status" value="1"/>
</dbReference>
<keyword evidence="4 6" id="KW-1133">Transmembrane helix</keyword>
<dbReference type="PANTHER" id="PTHR30569:SF0">
    <property type="entry name" value="CYTOSINE PERMEASE"/>
    <property type="match status" value="1"/>
</dbReference>
<organism evidence="7 8">
    <name type="scientific">Psychrobacillus soli</name>
    <dbReference type="NCBI Taxonomy" id="1543965"/>
    <lineage>
        <taxon>Bacteria</taxon>
        <taxon>Bacillati</taxon>
        <taxon>Bacillota</taxon>
        <taxon>Bacilli</taxon>
        <taxon>Bacillales</taxon>
        <taxon>Bacillaceae</taxon>
        <taxon>Psychrobacillus</taxon>
    </lineage>
</organism>
<dbReference type="GO" id="GO:0005886">
    <property type="term" value="C:plasma membrane"/>
    <property type="evidence" value="ECO:0007669"/>
    <property type="project" value="TreeGrafter"/>
</dbReference>
<feature type="transmembrane region" description="Helical" evidence="6">
    <location>
        <begin position="263"/>
        <end position="284"/>
    </location>
</feature>
<comment type="similarity">
    <text evidence="2">Belongs to the purine-cytosine permease (2.A.39) family.</text>
</comment>
<comment type="subcellular location">
    <subcellularLocation>
        <location evidence="1">Membrane</location>
        <topology evidence="1">Multi-pass membrane protein</topology>
    </subcellularLocation>
</comment>
<dbReference type="AlphaFoldDB" id="A0A544T0F2"/>
<reference evidence="7 8" key="1">
    <citation type="submission" date="2019-05" db="EMBL/GenBank/DDBJ databases">
        <title>Psychrobacillus vulpis sp. nov., a new species isolated from feces of a red fox that inhabits in The Tablas de Daimiel Natural Park, Albacete, Spain.</title>
        <authorList>
            <person name="Rodriguez M."/>
            <person name="Reina J.C."/>
            <person name="Bejar V."/>
            <person name="Llamas I."/>
        </authorList>
    </citation>
    <scope>NUCLEOTIDE SEQUENCE [LARGE SCALE GENOMIC DNA]</scope>
    <source>
        <strain evidence="7 8">NHI-2</strain>
    </source>
</reference>
<sequence length="433" mass="45836">MSATKIAIGDDYSLSRVPQSARKSLWSITIIRVGAFATISQFILGATMGYGMTFTDALIATFFGSIILQVVGFLLGYIGVREGLSTSLLTRWAGFGKHGGTIFSIIIAISCIGWFGVQNTIFASGLVEASNGRLPLIPAMFLTGLSVTFLVIFGFKLLSITATIAVPAFLLAVSAGVFSVFRETSLSELFSTAPAGEPLSIGVASTMIAGGFIVGAIITPDISRFARSGKDVFWMTTIGLIIGELGINMIAVLLALAARTNDVVSIMVQASGIIAALVVVFSTIKINNLNLYAASLSITSIFDSVFNVRLGRATVTLVIGIIGTVLSVIGILNYFIDFLVVLGVLVPPVAGIIIIDYFILKTSRQVLDESRERGELPSVAGRLSPITIIAWACGFLVGYFVTWGIPSLNALFVSGIIYYIGGMAVRTRSVTFS</sequence>
<evidence type="ECO:0000313" key="7">
    <source>
        <dbReference type="EMBL" id="TQR10926.1"/>
    </source>
</evidence>
<keyword evidence="5 6" id="KW-0472">Membrane</keyword>
<feature type="transmembrane region" description="Helical" evidence="6">
    <location>
        <begin position="99"/>
        <end position="117"/>
    </location>
</feature>
<feature type="transmembrane region" description="Helical" evidence="6">
    <location>
        <begin position="232"/>
        <end position="257"/>
    </location>
</feature>
<dbReference type="InterPro" id="IPR001248">
    <property type="entry name" value="Pur-cyt_permease"/>
</dbReference>
<dbReference type="Proteomes" id="UP000318937">
    <property type="component" value="Unassembled WGS sequence"/>
</dbReference>
<feature type="transmembrane region" description="Helical" evidence="6">
    <location>
        <begin position="338"/>
        <end position="359"/>
    </location>
</feature>
<evidence type="ECO:0000256" key="1">
    <source>
        <dbReference type="ARBA" id="ARBA00004141"/>
    </source>
</evidence>
<gene>
    <name evidence="7" type="ORF">FG383_14475</name>
</gene>
<dbReference type="OrthoDB" id="9787279at2"/>
<keyword evidence="8" id="KW-1185">Reference proteome</keyword>
<feature type="transmembrane region" description="Helical" evidence="6">
    <location>
        <begin position="57"/>
        <end position="78"/>
    </location>
</feature>